<reference evidence="1" key="1">
    <citation type="submission" date="2024-05" db="EMBL/GenBank/DDBJ databases">
        <authorList>
            <person name="Bunk B."/>
            <person name="Swiderski J."/>
            <person name="Sproer C."/>
            <person name="Thiel V."/>
        </authorList>
    </citation>
    <scope>NUCLEOTIDE SEQUENCE</scope>
    <source>
        <strain evidence="1">DSM 17735</strain>
    </source>
</reference>
<name>A0AAU7LVB1_9BURK</name>
<accession>A0AAU7LVB1</accession>
<dbReference type="EMBL" id="CP157675">
    <property type="protein sequence ID" value="XBP71541.1"/>
    <property type="molecule type" value="Genomic_DNA"/>
</dbReference>
<organism evidence="1">
    <name type="scientific">Polaromonas hydrogenivorans</name>
    <dbReference type="NCBI Taxonomy" id="335476"/>
    <lineage>
        <taxon>Bacteria</taxon>
        <taxon>Pseudomonadati</taxon>
        <taxon>Pseudomonadota</taxon>
        <taxon>Betaproteobacteria</taxon>
        <taxon>Burkholderiales</taxon>
        <taxon>Comamonadaceae</taxon>
        <taxon>Polaromonas</taxon>
    </lineage>
</organism>
<dbReference type="RefSeq" id="WP_349280908.1">
    <property type="nucleotide sequence ID" value="NZ_CBCSCU010000001.1"/>
</dbReference>
<gene>
    <name evidence="1" type="ORF">ABLV49_07030</name>
</gene>
<dbReference type="AlphaFoldDB" id="A0AAU7LVB1"/>
<proteinExistence type="predicted"/>
<protein>
    <submittedName>
        <fullName evidence="1">Uncharacterized protein</fullName>
    </submittedName>
</protein>
<sequence>MAPRTLLAPVRAHAKTLFAPTDEAHIEWLALVWGPRLDRVHALGLLQRLPQVAPQLLQALTDAADRFDSLAGAEQQHLRRLILRHRSRWENAACTASF</sequence>
<evidence type="ECO:0000313" key="1">
    <source>
        <dbReference type="EMBL" id="XBP71541.1"/>
    </source>
</evidence>